<keyword evidence="4 5" id="KW-0411">Iron-sulfur</keyword>
<feature type="binding site" evidence="5">
    <location>
        <position position="236"/>
    </location>
    <ligand>
        <name>isopentenyl diphosphate</name>
        <dbReference type="ChEBI" id="CHEBI:128769"/>
    </ligand>
</feature>
<reference evidence="8" key="1">
    <citation type="journal article" date="2019" name="Int. J. Syst. Evol. Microbiol.">
        <title>The Global Catalogue of Microorganisms (GCM) 10K type strain sequencing project: providing services to taxonomists for standard genome sequencing and annotation.</title>
        <authorList>
            <consortium name="The Broad Institute Genomics Platform"/>
            <consortium name="The Broad Institute Genome Sequencing Center for Infectious Disease"/>
            <person name="Wu L."/>
            <person name="Ma J."/>
        </authorList>
    </citation>
    <scope>NUCLEOTIDE SEQUENCE [LARGE SCALE GENOMIC DNA]</scope>
    <source>
        <strain evidence="8">CGMCC 4.7643</strain>
    </source>
</reference>
<feature type="binding site" evidence="5">
    <location>
        <position position="280"/>
    </location>
    <ligand>
        <name>isopentenyl diphosphate</name>
        <dbReference type="ChEBI" id="CHEBI:128769"/>
    </ligand>
</feature>
<dbReference type="PANTHER" id="PTHR30426:SF0">
    <property type="entry name" value="4-HYDROXY-3-METHYLBUT-2-ENYL DIPHOSPHATE REDUCTASE"/>
    <property type="match status" value="1"/>
</dbReference>
<sequence>MDMTEPRWRAVAGARTVLLASPRSFCAGVERAIEVVEQLLRRRGAPVYVRKQIVHNSHVIHDLHSQGAVFVEELDEVPDGAVLVFSAHGVSPAVRQDAARRGLEVIDATCPLVAKVHSEARRFARRGNTVFLIGHAGHEEVEGTFGHAPEHTVLVENVSDVERLEVPDPDRVTYLTQTTLAVDETAAVVNALRARFPRLRGPASDDICYATTNRQDALRAIAAKADVVLVVGSVNSSNSVRLVELARRCGTRAHLIDDVGDIRPRWLAGADVVGLTAGASAPPRLLDAVVDVLGELGPVEVAEHVTTRETVHFDLPSPVRKPSTRQDEPEPREER</sequence>
<dbReference type="NCBIfam" id="NF002190">
    <property type="entry name" value="PRK01045.1-4"/>
    <property type="match status" value="1"/>
</dbReference>
<dbReference type="NCBIfam" id="TIGR00216">
    <property type="entry name" value="ispH_lytB"/>
    <property type="match status" value="1"/>
</dbReference>
<dbReference type="Gene3D" id="3.40.50.11270">
    <property type="match status" value="1"/>
</dbReference>
<dbReference type="NCBIfam" id="NF002188">
    <property type="entry name" value="PRK01045.1-2"/>
    <property type="match status" value="1"/>
</dbReference>
<dbReference type="EC" id="1.17.7.4" evidence="5"/>
<feature type="binding site" evidence="5">
    <location>
        <position position="237"/>
    </location>
    <ligand>
        <name>dimethylallyl diphosphate</name>
        <dbReference type="ChEBI" id="CHEBI:57623"/>
    </ligand>
</feature>
<feature type="binding site" evidence="5">
    <location>
        <position position="178"/>
    </location>
    <ligand>
        <name>(2E)-4-hydroxy-3-methylbut-2-enyl diphosphate</name>
        <dbReference type="ChEBI" id="CHEBI:128753"/>
    </ligand>
</feature>
<proteinExistence type="inferred from homology"/>
<keyword evidence="2 5" id="KW-0479">Metal-binding</keyword>
<feature type="binding site" evidence="5">
    <location>
        <position position="208"/>
    </location>
    <ligand>
        <name>[4Fe-4S] cluster</name>
        <dbReference type="ChEBI" id="CHEBI:49883"/>
    </ligand>
</feature>
<dbReference type="CDD" id="cd13944">
    <property type="entry name" value="lytB_ispH"/>
    <property type="match status" value="1"/>
</dbReference>
<name>A0ABW5GPE9_9PSEU</name>
<dbReference type="RefSeq" id="WP_345403890.1">
    <property type="nucleotide sequence ID" value="NZ_BAABHG010000015.1"/>
</dbReference>
<comment type="catalytic activity">
    <reaction evidence="5">
        <text>dimethylallyl diphosphate + 2 oxidized [2Fe-2S]-[ferredoxin] + H2O = (2E)-4-hydroxy-3-methylbut-2-enyl diphosphate + 2 reduced [2Fe-2S]-[ferredoxin] + 2 H(+)</text>
        <dbReference type="Rhea" id="RHEA:24825"/>
        <dbReference type="Rhea" id="RHEA-COMP:10000"/>
        <dbReference type="Rhea" id="RHEA-COMP:10001"/>
        <dbReference type="ChEBI" id="CHEBI:15377"/>
        <dbReference type="ChEBI" id="CHEBI:15378"/>
        <dbReference type="ChEBI" id="CHEBI:33737"/>
        <dbReference type="ChEBI" id="CHEBI:33738"/>
        <dbReference type="ChEBI" id="CHEBI:57623"/>
        <dbReference type="ChEBI" id="CHEBI:128753"/>
        <dbReference type="EC" id="1.17.7.4"/>
    </reaction>
</comment>
<keyword evidence="1 5" id="KW-0004">4Fe-4S</keyword>
<feature type="binding site" evidence="5">
    <location>
        <position position="138"/>
    </location>
    <ligand>
        <name>isopentenyl diphosphate</name>
        <dbReference type="ChEBI" id="CHEBI:128769"/>
    </ligand>
</feature>
<feature type="binding site" evidence="5">
    <location>
        <position position="280"/>
    </location>
    <ligand>
        <name>(2E)-4-hydroxy-3-methylbut-2-enyl diphosphate</name>
        <dbReference type="ChEBI" id="CHEBI:128753"/>
    </ligand>
</feature>
<comment type="cofactor">
    <cofactor evidence="5">
        <name>[4Fe-4S] cluster</name>
        <dbReference type="ChEBI" id="CHEBI:49883"/>
    </cofactor>
    <text evidence="5">Binds 1 [4Fe-4S] cluster per subunit.</text>
</comment>
<feature type="compositionally biased region" description="Basic and acidic residues" evidence="6">
    <location>
        <begin position="324"/>
        <end position="335"/>
    </location>
</feature>
<evidence type="ECO:0000256" key="6">
    <source>
        <dbReference type="SAM" id="MobiDB-lite"/>
    </source>
</evidence>
<comment type="similarity">
    <text evidence="5">Belongs to the IspH family.</text>
</comment>
<feature type="binding site" evidence="5">
    <location>
        <position position="55"/>
    </location>
    <ligand>
        <name>(2E)-4-hydroxy-3-methylbut-2-enyl diphosphate</name>
        <dbReference type="ChEBI" id="CHEBI:128753"/>
    </ligand>
</feature>
<evidence type="ECO:0000256" key="5">
    <source>
        <dbReference type="HAMAP-Rule" id="MF_00191"/>
    </source>
</evidence>
<dbReference type="Proteomes" id="UP001597419">
    <property type="component" value="Unassembled WGS sequence"/>
</dbReference>
<feature type="binding site" evidence="5">
    <location>
        <position position="236"/>
    </location>
    <ligand>
        <name>(2E)-4-hydroxy-3-methylbut-2-enyl diphosphate</name>
        <dbReference type="ChEBI" id="CHEBI:128753"/>
    </ligand>
</feature>
<feature type="binding site" evidence="5">
    <location>
        <position position="138"/>
    </location>
    <ligand>
        <name>dimethylallyl diphosphate</name>
        <dbReference type="ChEBI" id="CHEBI:57623"/>
    </ligand>
</feature>
<dbReference type="Pfam" id="PF02401">
    <property type="entry name" value="LYTB"/>
    <property type="match status" value="1"/>
</dbReference>
<feature type="binding site" evidence="5">
    <location>
        <position position="110"/>
    </location>
    <ligand>
        <name>[4Fe-4S] cluster</name>
        <dbReference type="ChEBI" id="CHEBI:49883"/>
    </ligand>
</feature>
<gene>
    <name evidence="5" type="primary">ispH</name>
    <name evidence="7" type="ORF">ACFSYJ_28950</name>
</gene>
<evidence type="ECO:0000256" key="2">
    <source>
        <dbReference type="ARBA" id="ARBA00022723"/>
    </source>
</evidence>
<protein>
    <recommendedName>
        <fullName evidence="5">4-hydroxy-3-methylbut-2-enyl diphosphate reductase</fullName>
        <shortName evidence="5">HMBPP reductase</shortName>
        <ecNumber evidence="5">1.17.7.4</ecNumber>
    </recommendedName>
</protein>
<comment type="caution">
    <text evidence="7">The sequence shown here is derived from an EMBL/GenBank/DDBJ whole genome shotgun (WGS) entry which is preliminary data.</text>
</comment>
<feature type="binding site" evidence="5">
    <location>
        <position position="237"/>
    </location>
    <ligand>
        <name>isopentenyl diphosphate</name>
        <dbReference type="ChEBI" id="CHEBI:128769"/>
    </ligand>
</feature>
<dbReference type="EMBL" id="JBHUKU010000017">
    <property type="protein sequence ID" value="MFD2462669.1"/>
    <property type="molecule type" value="Genomic_DNA"/>
</dbReference>
<feature type="binding site" evidence="5">
    <location>
        <position position="55"/>
    </location>
    <ligand>
        <name>isopentenyl diphosphate</name>
        <dbReference type="ChEBI" id="CHEBI:128769"/>
    </ligand>
</feature>
<feature type="binding site" evidence="5">
    <location>
        <position position="55"/>
    </location>
    <ligand>
        <name>dimethylallyl diphosphate</name>
        <dbReference type="ChEBI" id="CHEBI:57623"/>
    </ligand>
</feature>
<accession>A0ABW5GPE9</accession>
<keyword evidence="8" id="KW-1185">Reference proteome</keyword>
<comment type="pathway">
    <text evidence="5">Isoprenoid biosynthesis; dimethylallyl diphosphate biosynthesis; dimethylallyl diphosphate from (2E)-4-hydroxy-3-methylbutenyl diphosphate: step 1/1.</text>
</comment>
<comment type="function">
    <text evidence="5">Catalyzes the conversion of 1-hydroxy-2-methyl-2-(E)-butenyl 4-diphosphate (HMBPP) into a mixture of isopentenyl diphosphate (IPP) and dimethylallyl diphosphate (DMAPP). Acts in the terminal step of the DOXP/MEP pathway for isoprenoid precursor biosynthesis.</text>
</comment>
<evidence type="ECO:0000256" key="3">
    <source>
        <dbReference type="ARBA" id="ARBA00023004"/>
    </source>
</evidence>
<keyword evidence="3 5" id="KW-0408">Iron</keyword>
<keyword evidence="5" id="KW-0414">Isoprene biosynthesis</keyword>
<evidence type="ECO:0000256" key="1">
    <source>
        <dbReference type="ARBA" id="ARBA00022485"/>
    </source>
</evidence>
<feature type="binding site" evidence="5">
    <location>
        <position position="88"/>
    </location>
    <ligand>
        <name>(2E)-4-hydroxy-3-methylbut-2-enyl diphosphate</name>
        <dbReference type="ChEBI" id="CHEBI:128753"/>
    </ligand>
</feature>
<dbReference type="Gene3D" id="3.40.1010.20">
    <property type="entry name" value="4-hydroxy-3-methylbut-2-enyl diphosphate reductase, catalytic domain"/>
    <property type="match status" value="2"/>
</dbReference>
<dbReference type="HAMAP" id="MF_00191">
    <property type="entry name" value="IspH"/>
    <property type="match status" value="1"/>
</dbReference>
<comment type="catalytic activity">
    <reaction evidence="5">
        <text>isopentenyl diphosphate + 2 oxidized [2Fe-2S]-[ferredoxin] + H2O = (2E)-4-hydroxy-3-methylbut-2-enyl diphosphate + 2 reduced [2Fe-2S]-[ferredoxin] + 2 H(+)</text>
        <dbReference type="Rhea" id="RHEA:24488"/>
        <dbReference type="Rhea" id="RHEA-COMP:10000"/>
        <dbReference type="Rhea" id="RHEA-COMP:10001"/>
        <dbReference type="ChEBI" id="CHEBI:15377"/>
        <dbReference type="ChEBI" id="CHEBI:15378"/>
        <dbReference type="ChEBI" id="CHEBI:33737"/>
        <dbReference type="ChEBI" id="CHEBI:33738"/>
        <dbReference type="ChEBI" id="CHEBI:128753"/>
        <dbReference type="ChEBI" id="CHEBI:128769"/>
        <dbReference type="EC" id="1.17.7.4"/>
    </reaction>
</comment>
<dbReference type="PANTHER" id="PTHR30426">
    <property type="entry name" value="4-HYDROXY-3-METHYLBUT-2-ENYL DIPHOSPHATE REDUCTASE"/>
    <property type="match status" value="1"/>
</dbReference>
<feature type="binding site" evidence="5">
    <location>
        <position position="26"/>
    </location>
    <ligand>
        <name>[4Fe-4S] cluster</name>
        <dbReference type="ChEBI" id="CHEBI:49883"/>
    </ligand>
</feature>
<feature type="binding site" evidence="5">
    <location>
        <position position="88"/>
    </location>
    <ligand>
        <name>dimethylallyl diphosphate</name>
        <dbReference type="ChEBI" id="CHEBI:57623"/>
    </ligand>
</feature>
<feature type="binding site" evidence="5">
    <location>
        <position position="280"/>
    </location>
    <ligand>
        <name>dimethylallyl diphosphate</name>
        <dbReference type="ChEBI" id="CHEBI:57623"/>
    </ligand>
</feature>
<feature type="binding site" evidence="5">
    <location>
        <position position="238"/>
    </location>
    <ligand>
        <name>isopentenyl diphosphate</name>
        <dbReference type="ChEBI" id="CHEBI:128769"/>
    </ligand>
</feature>
<feature type="binding site" evidence="5">
    <location>
        <position position="237"/>
    </location>
    <ligand>
        <name>(2E)-4-hydroxy-3-methylbut-2-enyl diphosphate</name>
        <dbReference type="ChEBI" id="CHEBI:128753"/>
    </ligand>
</feature>
<comment type="pathway">
    <text evidence="5">Isoprenoid biosynthesis; isopentenyl diphosphate biosynthesis via DXP pathway; isopentenyl diphosphate from 1-deoxy-D-xylulose 5-phosphate: step 6/6.</text>
</comment>
<dbReference type="NCBIfam" id="NF002189">
    <property type="entry name" value="PRK01045.1-3"/>
    <property type="match status" value="1"/>
</dbReference>
<dbReference type="GO" id="GO:0051745">
    <property type="term" value="F:4-hydroxy-3-methylbut-2-enyl diphosphate reductase activity"/>
    <property type="evidence" value="ECO:0007669"/>
    <property type="project" value="UniProtKB-EC"/>
</dbReference>
<dbReference type="InterPro" id="IPR003451">
    <property type="entry name" value="LytB/IspH"/>
</dbReference>
<feature type="binding site" evidence="5">
    <location>
        <position position="236"/>
    </location>
    <ligand>
        <name>dimethylallyl diphosphate</name>
        <dbReference type="ChEBI" id="CHEBI:57623"/>
    </ligand>
</feature>
<evidence type="ECO:0000313" key="8">
    <source>
        <dbReference type="Proteomes" id="UP001597419"/>
    </source>
</evidence>
<feature type="region of interest" description="Disordered" evidence="6">
    <location>
        <begin position="311"/>
        <end position="335"/>
    </location>
</feature>
<evidence type="ECO:0000313" key="7">
    <source>
        <dbReference type="EMBL" id="MFD2462669.1"/>
    </source>
</evidence>
<evidence type="ECO:0000256" key="4">
    <source>
        <dbReference type="ARBA" id="ARBA00023014"/>
    </source>
</evidence>
<keyword evidence="5 7" id="KW-0560">Oxidoreductase</keyword>
<feature type="binding site" evidence="5">
    <location>
        <position position="138"/>
    </location>
    <ligand>
        <name>(2E)-4-hydroxy-3-methylbut-2-enyl diphosphate</name>
        <dbReference type="ChEBI" id="CHEBI:128753"/>
    </ligand>
</feature>
<organism evidence="7 8">
    <name type="scientific">Amycolatopsis samaneae</name>
    <dbReference type="NCBI Taxonomy" id="664691"/>
    <lineage>
        <taxon>Bacteria</taxon>
        <taxon>Bacillati</taxon>
        <taxon>Actinomycetota</taxon>
        <taxon>Actinomycetes</taxon>
        <taxon>Pseudonocardiales</taxon>
        <taxon>Pseudonocardiaceae</taxon>
        <taxon>Amycolatopsis</taxon>
    </lineage>
</organism>
<feature type="active site" description="Proton donor" evidence="5">
    <location>
        <position position="140"/>
    </location>
</feature>
<feature type="binding site" evidence="5">
    <location>
        <position position="238"/>
    </location>
    <ligand>
        <name>(2E)-4-hydroxy-3-methylbut-2-enyl diphosphate</name>
        <dbReference type="ChEBI" id="CHEBI:128753"/>
    </ligand>
</feature>
<feature type="binding site" evidence="5">
    <location>
        <position position="238"/>
    </location>
    <ligand>
        <name>dimethylallyl diphosphate</name>
        <dbReference type="ChEBI" id="CHEBI:57623"/>
    </ligand>
</feature>
<feature type="binding site" evidence="5">
    <location>
        <position position="88"/>
    </location>
    <ligand>
        <name>isopentenyl diphosphate</name>
        <dbReference type="ChEBI" id="CHEBI:128769"/>
    </ligand>
</feature>